<dbReference type="EMBL" id="SMSE01000003">
    <property type="protein sequence ID" value="TDG12898.1"/>
    <property type="molecule type" value="Genomic_DNA"/>
</dbReference>
<name>A0A4R5LQQ4_9GAMM</name>
<dbReference type="OrthoDB" id="9153755at2"/>
<reference evidence="1 2" key="1">
    <citation type="submission" date="2019-03" db="EMBL/GenBank/DDBJ databases">
        <title>Seongchinamella monodicae gen. nov., sp. nov., a novel member of the Gammaproteobacteria isolated from a tidal mudflat of beach.</title>
        <authorList>
            <person name="Yang H.G."/>
            <person name="Kang J.W."/>
            <person name="Lee S.D."/>
        </authorList>
    </citation>
    <scope>NUCLEOTIDE SEQUENCE [LARGE SCALE GENOMIC DNA]</scope>
    <source>
        <strain evidence="1 2">GH4-78</strain>
    </source>
</reference>
<evidence type="ECO:0000313" key="1">
    <source>
        <dbReference type="EMBL" id="TDG12898.1"/>
    </source>
</evidence>
<evidence type="ECO:0008006" key="3">
    <source>
        <dbReference type="Google" id="ProtNLM"/>
    </source>
</evidence>
<dbReference type="Pfam" id="PF10082">
    <property type="entry name" value="BBP2_2"/>
    <property type="match status" value="1"/>
</dbReference>
<dbReference type="InterPro" id="IPR018759">
    <property type="entry name" value="BBP2_2"/>
</dbReference>
<organism evidence="1 2">
    <name type="scientific">Seongchinamella unica</name>
    <dbReference type="NCBI Taxonomy" id="2547392"/>
    <lineage>
        <taxon>Bacteria</taxon>
        <taxon>Pseudomonadati</taxon>
        <taxon>Pseudomonadota</taxon>
        <taxon>Gammaproteobacteria</taxon>
        <taxon>Cellvibrionales</taxon>
        <taxon>Halieaceae</taxon>
        <taxon>Seongchinamella</taxon>
    </lineage>
</organism>
<dbReference type="Proteomes" id="UP000295554">
    <property type="component" value="Unassembled WGS sequence"/>
</dbReference>
<dbReference type="AlphaFoldDB" id="A0A4R5LQQ4"/>
<keyword evidence="2" id="KW-1185">Reference proteome</keyword>
<evidence type="ECO:0000313" key="2">
    <source>
        <dbReference type="Proteomes" id="UP000295554"/>
    </source>
</evidence>
<accession>A0A4R5LQQ4</accession>
<proteinExistence type="predicted"/>
<gene>
    <name evidence="1" type="ORF">E2F43_15190</name>
</gene>
<sequence>MGGLGNSGYLAASLGIEHAMRQFEMRRPLLGAAVLGMGAIGVPASALEPANLQWGSVFITPTLDSRLEYVDNLFRTPDNKKETGLSVIEPKVQAWLQNGLNTYSFDYRLTDWRYFDSSDDDYTDHRFNIDVHHEFNARNVWNIYGEYWDTHEQRGTGLSEGVANLIDEPVEYERESLGTDYTLGNRNSRGRVTLEYKYQDIEYQNFRADTQYRDRDTDRYRGTFFWKVGSRTDVLAEVNYQEVRYDLVDPLRRGGSFDSDEYNYFLGVSWEPTARTSGSVKLGSFDRRYQSARREDDDGFSWQIDAFYTPRSYSVFHLTSGRFSQETNGLGDSVNTQETRLDWDHDWNGRASTRLSALFRNEDYSGSDRQDDVYGVELGYSYALRRWLDLGAGYRYEDRNSDLDLYDYDRNRVYLEARFSL</sequence>
<protein>
    <recommendedName>
        <fullName evidence="3">Beta-barrel porin 2</fullName>
    </recommendedName>
</protein>
<comment type="caution">
    <text evidence="1">The sequence shown here is derived from an EMBL/GenBank/DDBJ whole genome shotgun (WGS) entry which is preliminary data.</text>
</comment>